<evidence type="ECO:0000313" key="5">
    <source>
        <dbReference type="Proteomes" id="UP000030764"/>
    </source>
</evidence>
<dbReference type="AlphaFoldDB" id="A0A085N8X3"/>
<sequence length="169" mass="18627">MKILVVTLYLLLIIHQTCGAPNRSHPQKQSKTTTTAQKDSKKITTTANSAQKDSKKITPCGAGAQKDPKKTSPCGAGAQHGTKTTASSRSVEKRNQKNTTSSGVRCKDQKLNTFQKIFIKDACQERCGQLLLCHILLNARSYDDCVEECRRKESERIAADGADVWGLYR</sequence>
<evidence type="ECO:0000256" key="1">
    <source>
        <dbReference type="SAM" id="MobiDB-lite"/>
    </source>
</evidence>
<evidence type="ECO:0000313" key="4">
    <source>
        <dbReference type="EMBL" id="KFD65919.1"/>
    </source>
</evidence>
<protein>
    <submittedName>
        <fullName evidence="4">Uncharacterized protein</fullName>
    </submittedName>
</protein>
<feature type="region of interest" description="Disordered" evidence="1">
    <location>
        <begin position="20"/>
        <end position="103"/>
    </location>
</feature>
<evidence type="ECO:0000256" key="2">
    <source>
        <dbReference type="SAM" id="SignalP"/>
    </source>
</evidence>
<reference evidence="4 5" key="1">
    <citation type="journal article" date="2014" name="Nat. Genet.">
        <title>Genome and transcriptome of the porcine whipworm Trichuris suis.</title>
        <authorList>
            <person name="Jex A.R."/>
            <person name="Nejsum P."/>
            <person name="Schwarz E.M."/>
            <person name="Hu L."/>
            <person name="Young N.D."/>
            <person name="Hall R.S."/>
            <person name="Korhonen P.K."/>
            <person name="Liao S."/>
            <person name="Thamsborg S."/>
            <person name="Xia J."/>
            <person name="Xu P."/>
            <person name="Wang S."/>
            <person name="Scheerlinck J.P."/>
            <person name="Hofmann A."/>
            <person name="Sternberg P.W."/>
            <person name="Wang J."/>
            <person name="Gasser R.B."/>
        </authorList>
    </citation>
    <scope>NUCLEOTIDE SEQUENCE [LARGE SCALE GENOMIC DNA]</scope>
    <source>
        <strain evidence="4">DCEP-RM93F</strain>
        <strain evidence="3">DCEP-RM93M</strain>
    </source>
</reference>
<evidence type="ECO:0000313" key="3">
    <source>
        <dbReference type="EMBL" id="KFD55285.1"/>
    </source>
</evidence>
<keyword evidence="2" id="KW-0732">Signal</keyword>
<organism evidence="4">
    <name type="scientific">Trichuris suis</name>
    <name type="common">pig whipworm</name>
    <dbReference type="NCBI Taxonomy" id="68888"/>
    <lineage>
        <taxon>Eukaryota</taxon>
        <taxon>Metazoa</taxon>
        <taxon>Ecdysozoa</taxon>
        <taxon>Nematoda</taxon>
        <taxon>Enoplea</taxon>
        <taxon>Dorylaimia</taxon>
        <taxon>Trichinellida</taxon>
        <taxon>Trichuridae</taxon>
        <taxon>Trichuris</taxon>
    </lineage>
</organism>
<dbReference type="EMBL" id="KL363201">
    <property type="protein sequence ID" value="KFD55285.1"/>
    <property type="molecule type" value="Genomic_DNA"/>
</dbReference>
<proteinExistence type="predicted"/>
<dbReference type="Proteomes" id="UP000030764">
    <property type="component" value="Unassembled WGS sequence"/>
</dbReference>
<gene>
    <name evidence="3" type="ORF">M513_03926</name>
    <name evidence="4" type="ORF">M514_03926</name>
</gene>
<feature type="chain" id="PRO_5007379473" evidence="2">
    <location>
        <begin position="20"/>
        <end position="169"/>
    </location>
</feature>
<feature type="compositionally biased region" description="Low complexity" evidence="1">
    <location>
        <begin position="27"/>
        <end position="37"/>
    </location>
</feature>
<keyword evidence="5" id="KW-1185">Reference proteome</keyword>
<feature type="signal peptide" evidence="2">
    <location>
        <begin position="1"/>
        <end position="19"/>
    </location>
</feature>
<accession>A0A085N8X3</accession>
<dbReference type="Proteomes" id="UP000030758">
    <property type="component" value="Unassembled WGS sequence"/>
</dbReference>
<dbReference type="EMBL" id="KL367530">
    <property type="protein sequence ID" value="KFD65919.1"/>
    <property type="molecule type" value="Genomic_DNA"/>
</dbReference>
<name>A0A085N8X3_9BILA</name>